<organism evidence="2 3">
    <name type="scientific">Candidatus Pantoea communis</name>
    <dbReference type="NCBI Taxonomy" id="2608354"/>
    <lineage>
        <taxon>Bacteria</taxon>
        <taxon>Pseudomonadati</taxon>
        <taxon>Pseudomonadota</taxon>
        <taxon>Gammaproteobacteria</taxon>
        <taxon>Enterobacterales</taxon>
        <taxon>Erwiniaceae</taxon>
        <taxon>Pantoea</taxon>
    </lineage>
</organism>
<dbReference type="Proteomes" id="UP001515780">
    <property type="component" value="Unassembled WGS sequence"/>
</dbReference>
<proteinExistence type="predicted"/>
<dbReference type="RefSeq" id="WP_166718800.1">
    <property type="nucleotide sequence ID" value="NZ_VWXC01000001.1"/>
</dbReference>
<sequence length="149" mass="17619">MLPDYDEEKERADYELLKTATMLLPLRERKLAKLKNALTAENKKLKNLKHDLKIGQRRLNKFRDQYKEALDDFTKHHTGVVMMHEKLFQTLENEKMARTKLLKQEEDNAGKMDAISQQLEVIGSAQTDIENCQREIEKLEYILEQKDLM</sequence>
<evidence type="ECO:0000313" key="3">
    <source>
        <dbReference type="Proteomes" id="UP001515780"/>
    </source>
</evidence>
<feature type="coiled-coil region" evidence="1">
    <location>
        <begin position="122"/>
        <end position="149"/>
    </location>
</feature>
<keyword evidence="1" id="KW-0175">Coiled coil</keyword>
<keyword evidence="3" id="KW-1185">Reference proteome</keyword>
<gene>
    <name evidence="2" type="ORF">F3J37_01560</name>
</gene>
<name>A0ABX0RNX4_9GAMM</name>
<evidence type="ECO:0000256" key="1">
    <source>
        <dbReference type="SAM" id="Coils"/>
    </source>
</evidence>
<feature type="coiled-coil region" evidence="1">
    <location>
        <begin position="31"/>
        <end position="65"/>
    </location>
</feature>
<reference evidence="2 3" key="1">
    <citation type="journal article" date="2019" name="bioRxiv">
        <title>Bacteria contribute to plant secondary compound degradation in a generalist herbivore system.</title>
        <authorList>
            <person name="Francoeur C.B."/>
            <person name="Khadempour L."/>
            <person name="Moreira-Soto R.D."/>
            <person name="Gotting K."/>
            <person name="Book A.J."/>
            <person name="Pinto-Tomas A.A."/>
            <person name="Keefover-Ring K."/>
            <person name="Currie C.R."/>
        </authorList>
    </citation>
    <scope>NUCLEOTIDE SEQUENCE [LARGE SCALE GENOMIC DNA]</scope>
    <source>
        <strain evidence="2">Al-1710</strain>
    </source>
</reference>
<dbReference type="EMBL" id="VWXC01000001">
    <property type="protein sequence ID" value="NIG17365.1"/>
    <property type="molecule type" value="Genomic_DNA"/>
</dbReference>
<protein>
    <submittedName>
        <fullName evidence="2">Uncharacterized protein</fullName>
    </submittedName>
</protein>
<comment type="caution">
    <text evidence="2">The sequence shown here is derived from an EMBL/GenBank/DDBJ whole genome shotgun (WGS) entry which is preliminary data.</text>
</comment>
<evidence type="ECO:0000313" key="2">
    <source>
        <dbReference type="EMBL" id="NIG17365.1"/>
    </source>
</evidence>
<accession>A0ABX0RNX4</accession>